<keyword evidence="4" id="KW-1185">Reference proteome</keyword>
<dbReference type="Gene3D" id="1.10.530.10">
    <property type="match status" value="1"/>
</dbReference>
<name>A0A9Q5JI63_9LACT</name>
<dbReference type="AlphaFoldDB" id="A0A9Q5JI63"/>
<evidence type="ECO:0000259" key="2">
    <source>
        <dbReference type="SMART" id="SM00047"/>
    </source>
</evidence>
<proteinExistence type="inferred from homology"/>
<dbReference type="Proteomes" id="UP000177273">
    <property type="component" value="Unassembled WGS sequence"/>
</dbReference>
<dbReference type="GO" id="GO:0004040">
    <property type="term" value="F:amidase activity"/>
    <property type="evidence" value="ECO:0007669"/>
    <property type="project" value="InterPro"/>
</dbReference>
<dbReference type="RefSeq" id="WP_070786932.1">
    <property type="nucleotide sequence ID" value="NZ_MKIQ01000001.1"/>
</dbReference>
<comment type="similarity">
    <text evidence="1">Belongs to the glycosyl hydrolase 73 family.</text>
</comment>
<evidence type="ECO:0000313" key="4">
    <source>
        <dbReference type="Proteomes" id="UP000177273"/>
    </source>
</evidence>
<dbReference type="Pfam" id="PF01832">
    <property type="entry name" value="Glucosaminidase"/>
    <property type="match status" value="1"/>
</dbReference>
<protein>
    <recommendedName>
        <fullName evidence="2">Mannosyl-glycoprotein endo-beta-N-acetylglucosamidase-like domain-containing protein</fullName>
    </recommendedName>
</protein>
<accession>A0A9Q5JI63</accession>
<sequence length="251" mass="28340">MNSENSIRSDLWLKNEQYSISQEDVKLVINAARLYNLRPSFLITQMFVESHWGDNGTSYVGTVDNNWSGISEPFSVPTDLGVIMTRGTARPSNEGGYYVHFSTKKDFFKAYAFLLSKRNRIYNVEGTNTIEAYTKGLFRIGGAKGDYAEAGYDHYLNMMVPTYNAIKQQNQGKLEYIDSITNSENHTEEEDDMFIVTANNRGIALMQGGLFLGFLDAEDPKSFMQAGIPVYKVATKTFDSWQSKTINTRAV</sequence>
<comment type="caution">
    <text evidence="3">The sequence shown here is derived from an EMBL/GenBank/DDBJ whole genome shotgun (WGS) entry which is preliminary data.</text>
</comment>
<reference evidence="4" key="1">
    <citation type="submission" date="2016-09" db="EMBL/GenBank/DDBJ databases">
        <title>Draft genome sequence of a novel species of the family Streptococcaceae isolated from flowers.</title>
        <authorList>
            <person name="Chuah L.-O."/>
            <person name="Yap K.-P."/>
            <person name="Thong K.L."/>
            <person name="Liong M.T."/>
            <person name="Ahmad R."/>
            <person name="Rusul G."/>
        </authorList>
    </citation>
    <scope>NUCLEOTIDE SEQUENCE [LARGE SCALE GENOMIC DNA]</scope>
    <source>
        <strain evidence="4">HibF3</strain>
    </source>
</reference>
<organism evidence="3 4">
    <name type="scientific">Floricoccus penangensis</name>
    <dbReference type="NCBI Taxonomy" id="1859475"/>
    <lineage>
        <taxon>Bacteria</taxon>
        <taxon>Bacillati</taxon>
        <taxon>Bacillota</taxon>
        <taxon>Bacilli</taxon>
        <taxon>Lactobacillales</taxon>
        <taxon>Streptococcaceae</taxon>
        <taxon>Floricoccus</taxon>
    </lineage>
</organism>
<dbReference type="InterPro" id="IPR002901">
    <property type="entry name" value="MGlyc_endo_b_GlcNAc-like_dom"/>
</dbReference>
<evidence type="ECO:0000256" key="1">
    <source>
        <dbReference type="ARBA" id="ARBA00010266"/>
    </source>
</evidence>
<gene>
    <name evidence="3" type="ORF">BG262_00535</name>
</gene>
<dbReference type="EMBL" id="MKIQ01000001">
    <property type="protein sequence ID" value="OFI48021.1"/>
    <property type="molecule type" value="Genomic_DNA"/>
</dbReference>
<dbReference type="OrthoDB" id="2195126at2"/>
<evidence type="ECO:0000313" key="3">
    <source>
        <dbReference type="EMBL" id="OFI48021.1"/>
    </source>
</evidence>
<feature type="domain" description="Mannosyl-glycoprotein endo-beta-N-acetylglucosamidase-like" evidence="2">
    <location>
        <begin position="9"/>
        <end position="153"/>
    </location>
</feature>
<dbReference type="SMART" id="SM00047">
    <property type="entry name" value="LYZ2"/>
    <property type="match status" value="1"/>
</dbReference>